<dbReference type="eggNOG" id="ENOG502RC8H">
    <property type="taxonomic scope" value="Eukaryota"/>
</dbReference>
<protein>
    <submittedName>
        <fullName evidence="3">Uncharacterized protein</fullName>
    </submittedName>
</protein>
<feature type="compositionally biased region" description="Basic residues" evidence="1">
    <location>
        <begin position="197"/>
        <end position="210"/>
    </location>
</feature>
<keyword evidence="2" id="KW-0732">Signal</keyword>
<feature type="compositionally biased region" description="Basic and acidic residues" evidence="1">
    <location>
        <begin position="211"/>
        <end position="225"/>
    </location>
</feature>
<sequence>MEIIVLAVIFMASLSLFLLLKQIQDWQEVHVVIAEHRNILYTTTAVRAYSFNVDGAKRFAIIPVHRYPINNILDVPIPSWTSLPQIKPRSQIVTIIDNGGNIATFYVLYADAGPAQPRNAALQDVLPGLNWTGPITVFRTASLSDHHLVHMRKGDEAGALDAVQRNRTNTKRPIGTDSGTVGPCDKSGGIALGRARPPTHSKRSVRIANKRGKDDRDSPLDDSPSKRSKPAQLRVDHETPLTPPPSSPIVGDDSESYDMSSTDRKGKDANVRSITSSDNTGIMPTADIAQTRNHATSSSDDTTTANEDNKLVGVDVPVAKLAHVTCKGQVLSFSSRCEAAWPDTLLNRVALMMSTPDPDKERSNVFDLHKNNTKWMKSGHDSNTQFLAIGDKTVKFWIIGEVATRGAWLVGQNASNLKSISIRIRPIRVGEIDKWRTLLNDLGGYRVADVTADEYIKARRRMTYQNKGDTYQSIAPFYDSYDARVKMRPYSLMPKWQASKIGVNDLVVVDARLTRWLCDDKGVTKYYGEWKNWRIGFELCAVSMLFEGPDERPVELEEQTTIADFEF</sequence>
<reference evidence="3 4" key="1">
    <citation type="journal article" date="2012" name="Science">
        <title>The Paleozoic origin of enzymatic lignin decomposition reconstructed from 31 fungal genomes.</title>
        <authorList>
            <person name="Floudas D."/>
            <person name="Binder M."/>
            <person name="Riley R."/>
            <person name="Barry K."/>
            <person name="Blanchette R.A."/>
            <person name="Henrissat B."/>
            <person name="Martinez A.T."/>
            <person name="Otillar R."/>
            <person name="Spatafora J.W."/>
            <person name="Yadav J.S."/>
            <person name="Aerts A."/>
            <person name="Benoit I."/>
            <person name="Boyd A."/>
            <person name="Carlson A."/>
            <person name="Copeland A."/>
            <person name="Coutinho P.M."/>
            <person name="de Vries R.P."/>
            <person name="Ferreira P."/>
            <person name="Findley K."/>
            <person name="Foster B."/>
            <person name="Gaskell J."/>
            <person name="Glotzer D."/>
            <person name="Gorecki P."/>
            <person name="Heitman J."/>
            <person name="Hesse C."/>
            <person name="Hori C."/>
            <person name="Igarashi K."/>
            <person name="Jurgens J.A."/>
            <person name="Kallen N."/>
            <person name="Kersten P."/>
            <person name="Kohler A."/>
            <person name="Kuees U."/>
            <person name="Kumar T.K.A."/>
            <person name="Kuo A."/>
            <person name="LaButti K."/>
            <person name="Larrondo L.F."/>
            <person name="Lindquist E."/>
            <person name="Ling A."/>
            <person name="Lombard V."/>
            <person name="Lucas S."/>
            <person name="Lundell T."/>
            <person name="Martin R."/>
            <person name="McLaughlin D.J."/>
            <person name="Morgenstern I."/>
            <person name="Morin E."/>
            <person name="Murat C."/>
            <person name="Nagy L.G."/>
            <person name="Nolan M."/>
            <person name="Ohm R.A."/>
            <person name="Patyshakuliyeva A."/>
            <person name="Rokas A."/>
            <person name="Ruiz-Duenas F.J."/>
            <person name="Sabat G."/>
            <person name="Salamov A."/>
            <person name="Samejima M."/>
            <person name="Schmutz J."/>
            <person name="Slot J.C."/>
            <person name="St John F."/>
            <person name="Stenlid J."/>
            <person name="Sun H."/>
            <person name="Sun S."/>
            <person name="Syed K."/>
            <person name="Tsang A."/>
            <person name="Wiebenga A."/>
            <person name="Young D."/>
            <person name="Pisabarro A."/>
            <person name="Eastwood D.C."/>
            <person name="Martin F."/>
            <person name="Cullen D."/>
            <person name="Grigoriev I.V."/>
            <person name="Hibbett D.S."/>
        </authorList>
    </citation>
    <scope>NUCLEOTIDE SEQUENCE</scope>
    <source>
        <strain evidence="4">FP-58527</strain>
    </source>
</reference>
<dbReference type="AlphaFoldDB" id="S8DQW5"/>
<dbReference type="OrthoDB" id="3270460at2759"/>
<evidence type="ECO:0000256" key="2">
    <source>
        <dbReference type="SAM" id="SignalP"/>
    </source>
</evidence>
<feature type="compositionally biased region" description="Polar residues" evidence="1">
    <location>
        <begin position="272"/>
        <end position="295"/>
    </location>
</feature>
<dbReference type="EMBL" id="KE504216">
    <property type="protein sequence ID" value="EPS95062.1"/>
    <property type="molecule type" value="Genomic_DNA"/>
</dbReference>
<dbReference type="HOGENOM" id="CLU_480610_0_0_1"/>
<feature type="signal peptide" evidence="2">
    <location>
        <begin position="1"/>
        <end position="15"/>
    </location>
</feature>
<feature type="region of interest" description="Disordered" evidence="1">
    <location>
        <begin position="159"/>
        <end position="308"/>
    </location>
</feature>
<evidence type="ECO:0000313" key="4">
    <source>
        <dbReference type="Proteomes" id="UP000015241"/>
    </source>
</evidence>
<gene>
    <name evidence="3" type="ORF">FOMPIDRAFT_117316</name>
</gene>
<evidence type="ECO:0000256" key="1">
    <source>
        <dbReference type="SAM" id="MobiDB-lite"/>
    </source>
</evidence>
<proteinExistence type="predicted"/>
<organism evidence="3 4">
    <name type="scientific">Fomitopsis schrenkii</name>
    <name type="common">Brown rot fungus</name>
    <dbReference type="NCBI Taxonomy" id="2126942"/>
    <lineage>
        <taxon>Eukaryota</taxon>
        <taxon>Fungi</taxon>
        <taxon>Dikarya</taxon>
        <taxon>Basidiomycota</taxon>
        <taxon>Agaricomycotina</taxon>
        <taxon>Agaricomycetes</taxon>
        <taxon>Polyporales</taxon>
        <taxon>Fomitopsis</taxon>
    </lineage>
</organism>
<dbReference type="InParanoid" id="S8DQW5"/>
<name>S8DQW5_FOMSC</name>
<feature type="compositionally biased region" description="Basic and acidic residues" evidence="1">
    <location>
        <begin position="261"/>
        <end position="270"/>
    </location>
</feature>
<keyword evidence="4" id="KW-1185">Reference proteome</keyword>
<feature type="chain" id="PRO_5013266169" evidence="2">
    <location>
        <begin position="16"/>
        <end position="567"/>
    </location>
</feature>
<evidence type="ECO:0000313" key="3">
    <source>
        <dbReference type="EMBL" id="EPS95062.1"/>
    </source>
</evidence>
<dbReference type="Proteomes" id="UP000015241">
    <property type="component" value="Unassembled WGS sequence"/>
</dbReference>
<accession>S8DQW5</accession>